<dbReference type="SUPFAM" id="SSF52833">
    <property type="entry name" value="Thioredoxin-like"/>
    <property type="match status" value="1"/>
</dbReference>
<dbReference type="SFLD" id="SFLDS00019">
    <property type="entry name" value="Glutathione_Transferase_(cytos"/>
    <property type="match status" value="1"/>
</dbReference>
<dbReference type="SFLD" id="SFLDG00363">
    <property type="entry name" value="AMPS_(cytGST):_Alpha-__Mu-__Pi"/>
    <property type="match status" value="1"/>
</dbReference>
<dbReference type="CDD" id="cd03192">
    <property type="entry name" value="GST_C_Sigma_like"/>
    <property type="match status" value="1"/>
</dbReference>
<evidence type="ECO:0000259" key="2">
    <source>
        <dbReference type="PROSITE" id="PS50405"/>
    </source>
</evidence>
<sequence length="211" mass="24749">MSAITFHYFDGYGRAESVRMMFHYHGTHFTDHRVQFHEWPTVQASGLCEFSELPVLEIDGLRLVQSRSISRYVAQKLGYGTSNHYDEYLVESICDLRSDIVQYFLKILFQKDLEAYDKEMSTSMVEWLKLIEARLVKNNGGNGWFVGNKVTRADFEIFETIYDFMLKDDFGNKYSHLVATHAPKLNSFMTRFRDSSHGLKNYLNSRPRSFF</sequence>
<protein>
    <recommendedName>
        <fullName evidence="5">Glutathione transferase</fullName>
    </recommendedName>
</protein>
<dbReference type="InterPro" id="IPR010987">
    <property type="entry name" value="Glutathione-S-Trfase_C-like"/>
</dbReference>
<keyword evidence="4" id="KW-1185">Reference proteome</keyword>
<dbReference type="CDD" id="cd03039">
    <property type="entry name" value="GST_N_Sigma_like"/>
    <property type="match status" value="1"/>
</dbReference>
<gene>
    <name evidence="3" type="ORF">SteCoe_14364</name>
</gene>
<dbReference type="SFLD" id="SFLDG01205">
    <property type="entry name" value="AMPS.1"/>
    <property type="match status" value="1"/>
</dbReference>
<dbReference type="SUPFAM" id="SSF47616">
    <property type="entry name" value="GST C-terminal domain-like"/>
    <property type="match status" value="1"/>
</dbReference>
<dbReference type="Pfam" id="PF14497">
    <property type="entry name" value="GST_C_3"/>
    <property type="match status" value="1"/>
</dbReference>
<feature type="domain" description="GST N-terminal" evidence="1">
    <location>
        <begin position="2"/>
        <end position="81"/>
    </location>
</feature>
<accession>A0A1R2C671</accession>
<evidence type="ECO:0008006" key="5">
    <source>
        <dbReference type="Google" id="ProtNLM"/>
    </source>
</evidence>
<dbReference type="PROSITE" id="PS50405">
    <property type="entry name" value="GST_CTER"/>
    <property type="match status" value="1"/>
</dbReference>
<evidence type="ECO:0000313" key="3">
    <source>
        <dbReference type="EMBL" id="OMJ84480.1"/>
    </source>
</evidence>
<dbReference type="Proteomes" id="UP000187209">
    <property type="component" value="Unassembled WGS sequence"/>
</dbReference>
<evidence type="ECO:0000313" key="4">
    <source>
        <dbReference type="Proteomes" id="UP000187209"/>
    </source>
</evidence>
<dbReference type="Pfam" id="PF02798">
    <property type="entry name" value="GST_N"/>
    <property type="match status" value="1"/>
</dbReference>
<dbReference type="AlphaFoldDB" id="A0A1R2C671"/>
<dbReference type="OrthoDB" id="420389at2759"/>
<dbReference type="InterPro" id="IPR050213">
    <property type="entry name" value="GST_superfamily"/>
</dbReference>
<evidence type="ECO:0000259" key="1">
    <source>
        <dbReference type="PROSITE" id="PS50404"/>
    </source>
</evidence>
<dbReference type="InterPro" id="IPR036249">
    <property type="entry name" value="Thioredoxin-like_sf"/>
</dbReference>
<name>A0A1R2C671_9CILI</name>
<dbReference type="InterPro" id="IPR004046">
    <property type="entry name" value="GST_C"/>
</dbReference>
<dbReference type="GO" id="GO:0004364">
    <property type="term" value="F:glutathione transferase activity"/>
    <property type="evidence" value="ECO:0007669"/>
    <property type="project" value="TreeGrafter"/>
</dbReference>
<dbReference type="PROSITE" id="PS50404">
    <property type="entry name" value="GST_NTER"/>
    <property type="match status" value="1"/>
</dbReference>
<dbReference type="GO" id="GO:0006749">
    <property type="term" value="P:glutathione metabolic process"/>
    <property type="evidence" value="ECO:0007669"/>
    <property type="project" value="TreeGrafter"/>
</dbReference>
<dbReference type="InterPro" id="IPR040079">
    <property type="entry name" value="Glutathione_S-Trfase"/>
</dbReference>
<organism evidence="3 4">
    <name type="scientific">Stentor coeruleus</name>
    <dbReference type="NCBI Taxonomy" id="5963"/>
    <lineage>
        <taxon>Eukaryota</taxon>
        <taxon>Sar</taxon>
        <taxon>Alveolata</taxon>
        <taxon>Ciliophora</taxon>
        <taxon>Postciliodesmatophora</taxon>
        <taxon>Heterotrichea</taxon>
        <taxon>Heterotrichida</taxon>
        <taxon>Stentoridae</taxon>
        <taxon>Stentor</taxon>
    </lineage>
</organism>
<dbReference type="InterPro" id="IPR004045">
    <property type="entry name" value="Glutathione_S-Trfase_N"/>
</dbReference>
<reference evidence="3 4" key="1">
    <citation type="submission" date="2016-11" db="EMBL/GenBank/DDBJ databases">
        <title>The macronuclear genome of Stentor coeruleus: a giant cell with tiny introns.</title>
        <authorList>
            <person name="Slabodnick M."/>
            <person name="Ruby J.G."/>
            <person name="Reiff S.B."/>
            <person name="Swart E.C."/>
            <person name="Gosai S."/>
            <person name="Prabakaran S."/>
            <person name="Witkowska E."/>
            <person name="Larue G.E."/>
            <person name="Fisher S."/>
            <person name="Freeman R.M."/>
            <person name="Gunawardena J."/>
            <person name="Chu W."/>
            <person name="Stover N.A."/>
            <person name="Gregory B.D."/>
            <person name="Nowacki M."/>
            <person name="Derisi J."/>
            <person name="Roy S.W."/>
            <person name="Marshall W.F."/>
            <person name="Sood P."/>
        </authorList>
    </citation>
    <scope>NUCLEOTIDE SEQUENCE [LARGE SCALE GENOMIC DNA]</scope>
    <source>
        <strain evidence="3">WM001</strain>
    </source>
</reference>
<comment type="caution">
    <text evidence="3">The sequence shown here is derived from an EMBL/GenBank/DDBJ whole genome shotgun (WGS) entry which is preliminary data.</text>
</comment>
<dbReference type="PANTHER" id="PTHR11571">
    <property type="entry name" value="GLUTATHIONE S-TRANSFERASE"/>
    <property type="match status" value="1"/>
</dbReference>
<dbReference type="Gene3D" id="1.20.1050.130">
    <property type="match status" value="1"/>
</dbReference>
<dbReference type="InterPro" id="IPR036282">
    <property type="entry name" value="Glutathione-S-Trfase_C_sf"/>
</dbReference>
<proteinExistence type="predicted"/>
<feature type="domain" description="GST C-terminal" evidence="2">
    <location>
        <begin position="83"/>
        <end position="211"/>
    </location>
</feature>
<dbReference type="EMBL" id="MPUH01000267">
    <property type="protein sequence ID" value="OMJ84480.1"/>
    <property type="molecule type" value="Genomic_DNA"/>
</dbReference>